<dbReference type="GO" id="GO:0071164">
    <property type="term" value="F:RNA cap trimethylguanosine synthase activity"/>
    <property type="evidence" value="ECO:0007669"/>
    <property type="project" value="TreeGrafter"/>
</dbReference>
<dbReference type="PANTHER" id="PTHR14741:SF32">
    <property type="entry name" value="TRIMETHYLGUANOSINE SYNTHASE"/>
    <property type="match status" value="1"/>
</dbReference>
<dbReference type="PANTHER" id="PTHR14741">
    <property type="entry name" value="S-ADENOSYLMETHIONINE-DEPENDENT METHYLTRANSFERASE RELATED"/>
    <property type="match status" value="1"/>
</dbReference>
<comment type="catalytic activity">
    <reaction evidence="6">
        <text>a 5'-end (N(7)-methyl 5'-triphosphoguanosine)-ribonucleoside in snRNA + S-adenosyl-L-methionine = a 5'-end (N(2),N(7)-dimethyl 5'-triphosphoguanosine)-ribonucleoside in snRNA + S-adenosyl-L-homocysteine + H(+)</text>
        <dbReference type="Rhea" id="RHEA:78471"/>
        <dbReference type="Rhea" id="RHEA-COMP:19085"/>
        <dbReference type="Rhea" id="RHEA-COMP:19087"/>
        <dbReference type="ChEBI" id="CHEBI:15378"/>
        <dbReference type="ChEBI" id="CHEBI:57856"/>
        <dbReference type="ChEBI" id="CHEBI:59789"/>
        <dbReference type="ChEBI" id="CHEBI:156461"/>
        <dbReference type="ChEBI" id="CHEBI:172880"/>
    </reaction>
    <physiologicalReaction direction="left-to-right" evidence="6">
        <dbReference type="Rhea" id="RHEA:78472"/>
    </physiologicalReaction>
</comment>
<dbReference type="OrthoDB" id="194443at2759"/>
<dbReference type="HOGENOM" id="CLU_029658_3_1_1"/>
<organism evidence="9">
    <name type="scientific">Chaetomium thermophilum (strain DSM 1495 / CBS 144.50 / IMI 039719)</name>
    <name type="common">Thermochaetoides thermophila</name>
    <dbReference type="NCBI Taxonomy" id="759272"/>
    <lineage>
        <taxon>Eukaryota</taxon>
        <taxon>Fungi</taxon>
        <taxon>Dikarya</taxon>
        <taxon>Ascomycota</taxon>
        <taxon>Pezizomycotina</taxon>
        <taxon>Sordariomycetes</taxon>
        <taxon>Sordariomycetidae</taxon>
        <taxon>Sordariales</taxon>
        <taxon>Chaetomiaceae</taxon>
        <taxon>Thermochaetoides</taxon>
    </lineage>
</organism>
<proteinExistence type="inferred from homology"/>
<dbReference type="InterPro" id="IPR019012">
    <property type="entry name" value="RNA_cap_Gua-N2-MeTrfase"/>
</dbReference>
<dbReference type="OMA" id="KALCIYY"/>
<evidence type="ECO:0000256" key="4">
    <source>
        <dbReference type="ARBA" id="ARBA00048740"/>
    </source>
</evidence>
<comment type="catalytic activity">
    <reaction evidence="4">
        <text>a 5'-end (N(7)-methyl 5'-triphosphoguanosine)-ribonucleoside in snoRNA + S-adenosyl-L-methionine = a 5'-end (N(2),N(7)-dimethyl 5'-triphosphoguanosine)-ribonucleoside in snoRNA + S-adenosyl-L-homocysteine + H(+)</text>
        <dbReference type="Rhea" id="RHEA:78475"/>
        <dbReference type="Rhea" id="RHEA-COMP:19086"/>
        <dbReference type="Rhea" id="RHEA-COMP:19088"/>
        <dbReference type="ChEBI" id="CHEBI:15378"/>
        <dbReference type="ChEBI" id="CHEBI:57856"/>
        <dbReference type="ChEBI" id="CHEBI:59789"/>
        <dbReference type="ChEBI" id="CHEBI:156461"/>
        <dbReference type="ChEBI" id="CHEBI:172880"/>
    </reaction>
    <physiologicalReaction direction="left-to-right" evidence="4">
        <dbReference type="Rhea" id="RHEA:78476"/>
    </physiologicalReaction>
</comment>
<name>G0SGS5_CHATD</name>
<dbReference type="GO" id="GO:0005634">
    <property type="term" value="C:nucleus"/>
    <property type="evidence" value="ECO:0007669"/>
    <property type="project" value="TreeGrafter"/>
</dbReference>
<dbReference type="RefSeq" id="XP_006697032.1">
    <property type="nucleotide sequence ID" value="XM_006696969.1"/>
</dbReference>
<evidence type="ECO:0000256" key="7">
    <source>
        <dbReference type="ARBA" id="ARBA00049790"/>
    </source>
</evidence>
<keyword evidence="9" id="KW-1185">Reference proteome</keyword>
<comment type="similarity">
    <text evidence="2">Belongs to the methyltransferase superfamily. Trimethylguanosine synthase family.</text>
</comment>
<dbReference type="Gene3D" id="3.40.50.150">
    <property type="entry name" value="Vaccinia Virus protein VP39"/>
    <property type="match status" value="1"/>
</dbReference>
<accession>G0SGS5</accession>
<dbReference type="EMBL" id="GL988047">
    <property type="protein sequence ID" value="EGS17414.1"/>
    <property type="molecule type" value="Genomic_DNA"/>
</dbReference>
<evidence type="ECO:0000313" key="9">
    <source>
        <dbReference type="Proteomes" id="UP000008066"/>
    </source>
</evidence>
<dbReference type="SUPFAM" id="SSF53335">
    <property type="entry name" value="S-adenosyl-L-methionine-dependent methyltransferases"/>
    <property type="match status" value="1"/>
</dbReference>
<dbReference type="SMR" id="G0SGS5"/>
<dbReference type="InterPro" id="IPR029063">
    <property type="entry name" value="SAM-dependent_MTases_sf"/>
</dbReference>
<evidence type="ECO:0000256" key="6">
    <source>
        <dbReference type="ARBA" id="ARBA00049075"/>
    </source>
</evidence>
<dbReference type="eggNOG" id="KOG2730">
    <property type="taxonomic scope" value="Eukaryota"/>
</dbReference>
<comment type="catalytic activity">
    <reaction evidence="5">
        <text>a 5'-end (N(2),N(7)-dimethyl 5'-triphosphoguanosine)-ribonucleoside in snRNA + S-adenosyl-L-methionine = a 5'-end (N(2),N(2),N(7)-trimethyl 5'-triphosphoguanosine)-ribonucleoside in snRNA + S-adenosyl-L-homocysteine + H(+)</text>
        <dbReference type="Rhea" id="RHEA:78479"/>
        <dbReference type="Rhea" id="RHEA-COMP:19087"/>
        <dbReference type="Rhea" id="RHEA-COMP:19089"/>
        <dbReference type="ChEBI" id="CHEBI:15378"/>
        <dbReference type="ChEBI" id="CHEBI:57856"/>
        <dbReference type="ChEBI" id="CHEBI:59789"/>
        <dbReference type="ChEBI" id="CHEBI:167623"/>
        <dbReference type="ChEBI" id="CHEBI:172880"/>
    </reaction>
    <physiologicalReaction direction="left-to-right" evidence="5">
        <dbReference type="Rhea" id="RHEA:78480"/>
    </physiologicalReaction>
</comment>
<evidence type="ECO:0000256" key="3">
    <source>
        <dbReference type="ARBA" id="ARBA00047418"/>
    </source>
</evidence>
<protein>
    <recommendedName>
        <fullName evidence="1">Trimethylguanosine synthase</fullName>
    </recommendedName>
    <alternativeName>
        <fullName evidence="7">Cap-specific guanine-N(2) methyltransferase</fullName>
    </alternativeName>
</protein>
<evidence type="ECO:0000256" key="2">
    <source>
        <dbReference type="ARBA" id="ARBA00025783"/>
    </source>
</evidence>
<dbReference type="GeneID" id="18260777"/>
<dbReference type="AlphaFoldDB" id="G0SGS5"/>
<evidence type="ECO:0000256" key="1">
    <source>
        <dbReference type="ARBA" id="ARBA00018517"/>
    </source>
</evidence>
<dbReference type="KEGG" id="cthr:CTHT_0067390"/>
<dbReference type="STRING" id="759272.G0SGS5"/>
<dbReference type="Pfam" id="PF09445">
    <property type="entry name" value="Methyltransf_15"/>
    <property type="match status" value="1"/>
</dbReference>
<reference evidence="8 9" key="1">
    <citation type="journal article" date="2011" name="Cell">
        <title>Insight into structure and assembly of the nuclear pore complex by utilizing the genome of a eukaryotic thermophile.</title>
        <authorList>
            <person name="Amlacher S."/>
            <person name="Sarges P."/>
            <person name="Flemming D."/>
            <person name="van Noort V."/>
            <person name="Kunze R."/>
            <person name="Devos D.P."/>
            <person name="Arumugam M."/>
            <person name="Bork P."/>
            <person name="Hurt E."/>
        </authorList>
    </citation>
    <scope>NUCLEOTIDE SEQUENCE [LARGE SCALE GENOMIC DNA]</scope>
    <source>
        <strain evidence="9">DSM 1495 / CBS 144.50 / IMI 039719</strain>
    </source>
</reference>
<comment type="catalytic activity">
    <reaction evidence="3">
        <text>a 5'-end (N(2),N(7)-dimethyl 5'-triphosphoguanosine)-ribonucleoside in snoRNA + S-adenosyl-L-methionine = a 5'-end (N(2),N(2),N(7)-trimethyl 5'-triphosphoguanosine)-ribonucleoside in snoRNA + S-adenosyl-L-homocysteine + H(+)</text>
        <dbReference type="Rhea" id="RHEA:78507"/>
        <dbReference type="Rhea" id="RHEA-COMP:19088"/>
        <dbReference type="Rhea" id="RHEA-COMP:19090"/>
        <dbReference type="ChEBI" id="CHEBI:15378"/>
        <dbReference type="ChEBI" id="CHEBI:57856"/>
        <dbReference type="ChEBI" id="CHEBI:59789"/>
        <dbReference type="ChEBI" id="CHEBI:167623"/>
        <dbReference type="ChEBI" id="CHEBI:172880"/>
    </reaction>
    <physiologicalReaction direction="left-to-right" evidence="3">
        <dbReference type="Rhea" id="RHEA:78508"/>
    </physiologicalReaction>
</comment>
<gene>
    <name evidence="8" type="ORF">CTHT_0067390</name>
</gene>
<evidence type="ECO:0000256" key="5">
    <source>
        <dbReference type="ARBA" id="ARBA00048763"/>
    </source>
</evidence>
<evidence type="ECO:0000313" key="8">
    <source>
        <dbReference type="EMBL" id="EGS17414.1"/>
    </source>
</evidence>
<dbReference type="Proteomes" id="UP000008066">
    <property type="component" value="Unassembled WGS sequence"/>
</dbReference>
<dbReference type="CDD" id="cd02440">
    <property type="entry name" value="AdoMet_MTases"/>
    <property type="match status" value="1"/>
</dbReference>
<sequence length="255" mass="28178">MVVSSFSASGKLYFHQRHSLFLHYAYDIRLTPSAWFGVTPEPIARRIAADIPSHLGSTPSKDTIVDLFAGAGGNTIAFALAEKWARIIAIEKDPATLACAQHNAAVYGVSECITWVLGDSMEYLSRLRRARLEGKPPEEVGVDDRLWLDPARTVLFASPPWGGVGYREQEVFDLEGMQPYGLRMLHGMCWEMEHVLYLPRTSDLRQIAALVGDGEDRKIECVQYCMDGASKALVAYIPAERGDQDQDGGGGRSDE</sequence>